<organism evidence="2 3">
    <name type="scientific">Phaeocystidibacter luteus</name>
    <dbReference type="NCBI Taxonomy" id="911197"/>
    <lineage>
        <taxon>Bacteria</taxon>
        <taxon>Pseudomonadati</taxon>
        <taxon>Bacteroidota</taxon>
        <taxon>Flavobacteriia</taxon>
        <taxon>Flavobacteriales</taxon>
        <taxon>Phaeocystidibacteraceae</taxon>
        <taxon>Phaeocystidibacter</taxon>
    </lineage>
</organism>
<keyword evidence="3" id="KW-1185">Reference proteome</keyword>
<dbReference type="PROSITE" id="PS50206">
    <property type="entry name" value="RHODANESE_3"/>
    <property type="match status" value="1"/>
</dbReference>
<dbReference type="RefSeq" id="WP_151666937.1">
    <property type="nucleotide sequence ID" value="NZ_WBVO01000003.1"/>
</dbReference>
<dbReference type="SMART" id="SM00450">
    <property type="entry name" value="RHOD"/>
    <property type="match status" value="1"/>
</dbReference>
<evidence type="ECO:0000259" key="1">
    <source>
        <dbReference type="PROSITE" id="PS50206"/>
    </source>
</evidence>
<feature type="domain" description="Rhodanese" evidence="1">
    <location>
        <begin position="6"/>
        <end position="87"/>
    </location>
</feature>
<dbReference type="OrthoDB" id="9800872at2"/>
<dbReference type="AlphaFoldDB" id="A0A6N6RHH0"/>
<proteinExistence type="predicted"/>
<gene>
    <name evidence="2" type="ORF">F8C67_06130</name>
</gene>
<reference evidence="2 3" key="1">
    <citation type="submission" date="2019-09" db="EMBL/GenBank/DDBJ databases">
        <title>Genomes of family Cryomorphaceae.</title>
        <authorList>
            <person name="Bowman J.P."/>
        </authorList>
    </citation>
    <scope>NUCLEOTIDE SEQUENCE [LARGE SCALE GENOMIC DNA]</scope>
    <source>
        <strain evidence="2 3">LMG 25704</strain>
    </source>
</reference>
<dbReference type="InterPro" id="IPR001763">
    <property type="entry name" value="Rhodanese-like_dom"/>
</dbReference>
<protein>
    <submittedName>
        <fullName evidence="2">Rhodanese-like domain-containing protein</fullName>
    </submittedName>
</protein>
<dbReference type="SUPFAM" id="SSF52821">
    <property type="entry name" value="Rhodanese/Cell cycle control phosphatase"/>
    <property type="match status" value="1"/>
</dbReference>
<dbReference type="EMBL" id="WBVO01000003">
    <property type="protein sequence ID" value="KAB2813735.1"/>
    <property type="molecule type" value="Genomic_DNA"/>
</dbReference>
<name>A0A6N6RHH0_9FLAO</name>
<dbReference type="PANTHER" id="PTHR43031:SF18">
    <property type="entry name" value="RHODANESE-RELATED SULFURTRANSFERASES"/>
    <property type="match status" value="1"/>
</dbReference>
<evidence type="ECO:0000313" key="3">
    <source>
        <dbReference type="Proteomes" id="UP000468650"/>
    </source>
</evidence>
<comment type="caution">
    <text evidence="2">The sequence shown here is derived from an EMBL/GenBank/DDBJ whole genome shotgun (WGS) entry which is preliminary data.</text>
</comment>
<accession>A0A6N6RHH0</accession>
<dbReference type="CDD" id="cd00158">
    <property type="entry name" value="RHOD"/>
    <property type="match status" value="1"/>
</dbReference>
<evidence type="ECO:0000313" key="2">
    <source>
        <dbReference type="EMBL" id="KAB2813735.1"/>
    </source>
</evidence>
<dbReference type="Gene3D" id="3.40.250.10">
    <property type="entry name" value="Rhodanese-like domain"/>
    <property type="match status" value="1"/>
</dbReference>
<dbReference type="Pfam" id="PF00581">
    <property type="entry name" value="Rhodanese"/>
    <property type="match status" value="1"/>
</dbReference>
<dbReference type="InterPro" id="IPR036873">
    <property type="entry name" value="Rhodanese-like_dom_sf"/>
</dbReference>
<dbReference type="PANTHER" id="PTHR43031">
    <property type="entry name" value="FAD-DEPENDENT OXIDOREDUCTASE"/>
    <property type="match status" value="1"/>
</dbReference>
<dbReference type="InterPro" id="IPR050229">
    <property type="entry name" value="GlpE_sulfurtransferase"/>
</dbReference>
<dbReference type="Proteomes" id="UP000468650">
    <property type="component" value="Unassembled WGS sequence"/>
</dbReference>
<sequence>MNEIINNPNATIVDVRTPGEFASGNVQGSVNIPLNEVPERIEEFKQMSKPLVLCCLSGGRSGQAVQFLKAQGVEDIYNGGGWSQVAVHKL</sequence>